<sequence length="252" mass="28778">MNRSVFLSRYCIVGWLMVLLYSFPLKATELQVVTDDMPPLNYVEQGVVTGFATEVLQATLHAAGLQASFTVFPWARAYQTALTQPNTLIFPTTRTPERESLFAWVGPIIPREIFVYKLRERNDIRMDKLSDAANYHVGLIRAYASSKDFLSASGVAENKIDYAPTEESNMKKLFLKRIDLIISDELSAAFWAKSLNRKNEELEQVLLFDSRYSYYFALNKQSDPKMLAKLRAALAEVQSSGQVKKLRDKYLH</sequence>
<evidence type="ECO:0000259" key="1">
    <source>
        <dbReference type="SMART" id="SM00062"/>
    </source>
</evidence>
<dbReference type="InterPro" id="IPR001638">
    <property type="entry name" value="Solute-binding_3/MltF_N"/>
</dbReference>
<proteinExistence type="predicted"/>
<protein>
    <submittedName>
        <fullName evidence="2">Bacterial extracellular solute-binding protein, family 3</fullName>
    </submittedName>
</protein>
<gene>
    <name evidence="2" type="ORF">S2091_2406</name>
</gene>
<dbReference type="OrthoDB" id="8594082at2"/>
<reference evidence="2 3" key="1">
    <citation type="submission" date="2018-02" db="EMBL/GenBank/DDBJ databases">
        <title>Solimicrobium silvestre gen. nov., sp. nov., isolated from alpine forest soil.</title>
        <authorList>
            <person name="Margesin R."/>
            <person name="Albuquerque L."/>
            <person name="Zhang D.-C."/>
            <person name="Froufe H.J.C."/>
            <person name="Severino R."/>
            <person name="Roxo I."/>
            <person name="Egas C."/>
            <person name="Da Costa M.S."/>
        </authorList>
    </citation>
    <scope>NUCLEOTIDE SEQUENCE [LARGE SCALE GENOMIC DNA]</scope>
    <source>
        <strain evidence="2 3">S20-91</strain>
    </source>
</reference>
<dbReference type="SUPFAM" id="SSF53850">
    <property type="entry name" value="Periplasmic binding protein-like II"/>
    <property type="match status" value="1"/>
</dbReference>
<comment type="caution">
    <text evidence="2">The sequence shown here is derived from an EMBL/GenBank/DDBJ whole genome shotgun (WGS) entry which is preliminary data.</text>
</comment>
<dbReference type="Proteomes" id="UP000237839">
    <property type="component" value="Unassembled WGS sequence"/>
</dbReference>
<dbReference type="AlphaFoldDB" id="A0A2S9GZ28"/>
<organism evidence="2 3">
    <name type="scientific">Solimicrobium silvestre</name>
    <dbReference type="NCBI Taxonomy" id="2099400"/>
    <lineage>
        <taxon>Bacteria</taxon>
        <taxon>Pseudomonadati</taxon>
        <taxon>Pseudomonadota</taxon>
        <taxon>Betaproteobacteria</taxon>
        <taxon>Burkholderiales</taxon>
        <taxon>Oxalobacteraceae</taxon>
        <taxon>Solimicrobium</taxon>
    </lineage>
</organism>
<dbReference type="Pfam" id="PF00497">
    <property type="entry name" value="SBP_bac_3"/>
    <property type="match status" value="1"/>
</dbReference>
<dbReference type="PANTHER" id="PTHR38834">
    <property type="entry name" value="PERIPLASMIC SUBSTRATE BINDING PROTEIN FAMILY 3"/>
    <property type="match status" value="1"/>
</dbReference>
<dbReference type="Gene3D" id="3.40.190.10">
    <property type="entry name" value="Periplasmic binding protein-like II"/>
    <property type="match status" value="2"/>
</dbReference>
<evidence type="ECO:0000313" key="2">
    <source>
        <dbReference type="EMBL" id="PRC92989.1"/>
    </source>
</evidence>
<feature type="domain" description="Solute-binding protein family 3/N-terminal" evidence="1">
    <location>
        <begin position="29"/>
        <end position="252"/>
    </location>
</feature>
<dbReference type="SMART" id="SM00062">
    <property type="entry name" value="PBPb"/>
    <property type="match status" value="1"/>
</dbReference>
<dbReference type="EMBL" id="PUGF01000010">
    <property type="protein sequence ID" value="PRC92989.1"/>
    <property type="molecule type" value="Genomic_DNA"/>
</dbReference>
<name>A0A2S9GZ28_9BURK</name>
<accession>A0A2S9GZ28</accession>
<dbReference type="PANTHER" id="PTHR38834:SF3">
    <property type="entry name" value="SOLUTE-BINDING PROTEIN FAMILY 3_N-TERMINAL DOMAIN-CONTAINING PROTEIN"/>
    <property type="match status" value="1"/>
</dbReference>
<evidence type="ECO:0000313" key="3">
    <source>
        <dbReference type="Proteomes" id="UP000237839"/>
    </source>
</evidence>
<dbReference type="RefSeq" id="WP_105532112.1">
    <property type="nucleotide sequence ID" value="NZ_PUGF01000010.1"/>
</dbReference>
<keyword evidence="3" id="KW-1185">Reference proteome</keyword>